<comment type="catalytic activity">
    <reaction evidence="7">
        <text>4 Fe(2+) + O2 + 6 H2O = 4 iron(III) oxide-hydroxide + 12 H(+)</text>
        <dbReference type="Rhea" id="RHEA:11972"/>
        <dbReference type="ChEBI" id="CHEBI:15377"/>
        <dbReference type="ChEBI" id="CHEBI:15378"/>
        <dbReference type="ChEBI" id="CHEBI:15379"/>
        <dbReference type="ChEBI" id="CHEBI:29033"/>
        <dbReference type="ChEBI" id="CHEBI:78619"/>
        <dbReference type="EC" id="1.16.3.2"/>
    </reaction>
</comment>
<dbReference type="InterPro" id="IPR008331">
    <property type="entry name" value="Ferritin_DPS_dom"/>
</dbReference>
<comment type="similarity">
    <text evidence="1 7">Belongs to the ferritin family. Prokaryotic subfamily.</text>
</comment>
<dbReference type="GO" id="GO:0008199">
    <property type="term" value="F:ferric iron binding"/>
    <property type="evidence" value="ECO:0007669"/>
    <property type="project" value="InterPro"/>
</dbReference>
<feature type="binding site" evidence="6">
    <location>
        <position position="54"/>
    </location>
    <ligand>
        <name>Fe cation</name>
        <dbReference type="ChEBI" id="CHEBI:24875"/>
        <label>1</label>
    </ligand>
</feature>
<dbReference type="InterPro" id="IPR001519">
    <property type="entry name" value="Ferritin"/>
</dbReference>
<feature type="domain" description="Ferritin-like diiron" evidence="8">
    <location>
        <begin position="4"/>
        <end position="149"/>
    </location>
</feature>
<evidence type="ECO:0000256" key="1">
    <source>
        <dbReference type="ARBA" id="ARBA00006950"/>
    </source>
</evidence>
<dbReference type="GO" id="GO:0004322">
    <property type="term" value="F:ferroxidase activity"/>
    <property type="evidence" value="ECO:0007669"/>
    <property type="project" value="TreeGrafter"/>
</dbReference>
<dbReference type="InterPro" id="IPR041719">
    <property type="entry name" value="Ferritin_prok"/>
</dbReference>
<evidence type="ECO:0000313" key="9">
    <source>
        <dbReference type="EMBL" id="EEV89226.1"/>
    </source>
</evidence>
<dbReference type="GO" id="GO:0042802">
    <property type="term" value="F:identical protein binding"/>
    <property type="evidence" value="ECO:0007669"/>
    <property type="project" value="UniProtKB-ARBA"/>
</dbReference>
<feature type="binding site" evidence="6">
    <location>
        <position position="57"/>
    </location>
    <ligand>
        <name>Fe cation</name>
        <dbReference type="ChEBI" id="CHEBI:24875"/>
        <label>1</label>
    </ligand>
</feature>
<evidence type="ECO:0000256" key="6">
    <source>
        <dbReference type="PIRSR" id="PIRSR601519-1"/>
    </source>
</evidence>
<evidence type="ECO:0000256" key="2">
    <source>
        <dbReference type="ARBA" id="ARBA00022434"/>
    </source>
</evidence>
<dbReference type="FunFam" id="1.20.1260.10:FF:000001">
    <property type="entry name" value="Non-heme ferritin"/>
    <property type="match status" value="1"/>
</dbReference>
<evidence type="ECO:0000256" key="7">
    <source>
        <dbReference type="RuleBase" id="RU361145"/>
    </source>
</evidence>
<feature type="binding site" evidence="6">
    <location>
        <position position="131"/>
    </location>
    <ligand>
        <name>Fe cation</name>
        <dbReference type="ChEBI" id="CHEBI:24875"/>
        <label>1</label>
    </ligand>
</feature>
<dbReference type="SUPFAM" id="SSF47240">
    <property type="entry name" value="Ferritin-like"/>
    <property type="match status" value="1"/>
</dbReference>
<feature type="binding site" evidence="6">
    <location>
        <position position="98"/>
    </location>
    <ligand>
        <name>Fe cation</name>
        <dbReference type="ChEBI" id="CHEBI:24875"/>
        <label>1</label>
    </ligand>
</feature>
<feature type="binding site" evidence="6">
    <location>
        <position position="21"/>
    </location>
    <ligand>
        <name>Fe cation</name>
        <dbReference type="ChEBI" id="CHEBI:24875"/>
        <label>1</label>
    </ligand>
</feature>
<keyword evidence="10" id="KW-1185">Reference proteome</keyword>
<evidence type="ECO:0000259" key="8">
    <source>
        <dbReference type="PROSITE" id="PS50905"/>
    </source>
</evidence>
<sequence>MEQTMLSENIVKHLNAQMNAEFYSSNVYLQMSAWADNKGFPGAAKFLKAHAAEEMEHMQRLFTYLCETGAMPHIGAIAAPKTEYASLKELFEEVYAHEKEITSKINKLVEETFKEKDYSSFNFLQWYVAEQHEEEHLFTSILDKFNLAGNSGISLYHIDEDLGKMADATN</sequence>
<protein>
    <recommendedName>
        <fullName evidence="7">Ferritin</fullName>
        <ecNumber evidence="7">1.16.3.2</ecNumber>
    </recommendedName>
</protein>
<dbReference type="Gene3D" id="1.20.1260.10">
    <property type="match status" value="1"/>
</dbReference>
<dbReference type="InterPro" id="IPR009040">
    <property type="entry name" value="Ferritin-like_diiron"/>
</dbReference>
<dbReference type="CDD" id="cd01055">
    <property type="entry name" value="Nonheme_Ferritin"/>
    <property type="match status" value="1"/>
</dbReference>
<evidence type="ECO:0000313" key="10">
    <source>
        <dbReference type="Proteomes" id="UP000004870"/>
    </source>
</evidence>
<comment type="function">
    <text evidence="7">Iron-storage protein.</text>
</comment>
<dbReference type="InterPro" id="IPR012347">
    <property type="entry name" value="Ferritin-like"/>
</dbReference>
<dbReference type="InterPro" id="IPR009078">
    <property type="entry name" value="Ferritin-like_SF"/>
</dbReference>
<dbReference type="GO" id="GO:0005829">
    <property type="term" value="C:cytosol"/>
    <property type="evidence" value="ECO:0007669"/>
    <property type="project" value="TreeGrafter"/>
</dbReference>
<comment type="caution">
    <text evidence="9">The sequence shown here is derived from an EMBL/GenBank/DDBJ whole genome shotgun (WGS) entry which is preliminary data.</text>
</comment>
<dbReference type="PANTHER" id="PTHR11431">
    <property type="entry name" value="FERRITIN"/>
    <property type="match status" value="1"/>
</dbReference>
<keyword evidence="2 7" id="KW-0409">Iron storage</keyword>
<evidence type="ECO:0000256" key="3">
    <source>
        <dbReference type="ARBA" id="ARBA00022723"/>
    </source>
</evidence>
<dbReference type="AlphaFoldDB" id="C8N849"/>
<dbReference type="Proteomes" id="UP000004870">
    <property type="component" value="Unassembled WGS sequence"/>
</dbReference>
<keyword evidence="7" id="KW-0963">Cytoplasm</keyword>
<dbReference type="STRING" id="2718.CHUV0807_1494"/>
<dbReference type="PANTHER" id="PTHR11431:SF127">
    <property type="entry name" value="BACTERIAL NON-HEME FERRITIN"/>
    <property type="match status" value="1"/>
</dbReference>
<dbReference type="GO" id="GO:0006879">
    <property type="term" value="P:intracellular iron ion homeostasis"/>
    <property type="evidence" value="ECO:0007669"/>
    <property type="project" value="UniProtKB-KW"/>
</dbReference>
<dbReference type="HOGENOM" id="CLU_065681_1_0_6"/>
<organism evidence="9 10">
    <name type="scientific">Cardiobacterium hominis (strain ATCC 15826 / DSM 8339 / NCTC 10426 / 6573)</name>
    <dbReference type="NCBI Taxonomy" id="638300"/>
    <lineage>
        <taxon>Bacteria</taxon>
        <taxon>Pseudomonadati</taxon>
        <taxon>Pseudomonadota</taxon>
        <taxon>Gammaproteobacteria</taxon>
        <taxon>Cardiobacteriales</taxon>
        <taxon>Cardiobacteriaceae</taxon>
        <taxon>Cardiobacterium</taxon>
    </lineage>
</organism>
<dbReference type="EC" id="1.16.3.2" evidence="7"/>
<reference evidence="9 10" key="1">
    <citation type="submission" date="2009-08" db="EMBL/GenBank/DDBJ databases">
        <authorList>
            <person name="Qin X."/>
            <person name="Bachman B."/>
            <person name="Battles P."/>
            <person name="Bell A."/>
            <person name="Bess C."/>
            <person name="Bickham C."/>
            <person name="Chaboub L."/>
            <person name="Chen D."/>
            <person name="Coyle M."/>
            <person name="Deiros D.R."/>
            <person name="Dinh H."/>
            <person name="Forbes L."/>
            <person name="Fowler G."/>
            <person name="Francisco L."/>
            <person name="Fu Q."/>
            <person name="Gubbala S."/>
            <person name="Hale W."/>
            <person name="Han Y."/>
            <person name="Hemphill L."/>
            <person name="Highlander S.K."/>
            <person name="Hirani K."/>
            <person name="Hogues M."/>
            <person name="Jackson L."/>
            <person name="Jakkamsetti A."/>
            <person name="Javaid M."/>
            <person name="Jiang H."/>
            <person name="Korchina V."/>
            <person name="Kovar C."/>
            <person name="Lara F."/>
            <person name="Lee S."/>
            <person name="Mata R."/>
            <person name="Mathew T."/>
            <person name="Moen C."/>
            <person name="Morales K."/>
            <person name="Munidasa M."/>
            <person name="Nazareth L."/>
            <person name="Ngo R."/>
            <person name="Nguyen L."/>
            <person name="Okwuonu G."/>
            <person name="Ongeri F."/>
            <person name="Patil S."/>
            <person name="Petrosino J."/>
            <person name="Pham C."/>
            <person name="Pham P."/>
            <person name="Pu L.-L."/>
            <person name="Puazo M."/>
            <person name="Raj R."/>
            <person name="Reid J."/>
            <person name="Rouhana J."/>
            <person name="Saada N."/>
            <person name="Shang Y."/>
            <person name="Simmons D."/>
            <person name="Thornton R."/>
            <person name="Warren J."/>
            <person name="Weissenberger G."/>
            <person name="Zhang J."/>
            <person name="Zhang L."/>
            <person name="Zhou C."/>
            <person name="Zhu D."/>
            <person name="Muzny D."/>
            <person name="Worley K."/>
            <person name="Gibbs R."/>
        </authorList>
    </citation>
    <scope>NUCLEOTIDE SEQUENCE [LARGE SCALE GENOMIC DNA]</scope>
    <source>
        <strain evidence="10">ATCC 15826 / DSM 8339 / NCTC 10426 / 6573</strain>
    </source>
</reference>
<dbReference type="GO" id="GO:0008198">
    <property type="term" value="F:ferrous iron binding"/>
    <property type="evidence" value="ECO:0007669"/>
    <property type="project" value="TreeGrafter"/>
</dbReference>
<evidence type="ECO:0000256" key="4">
    <source>
        <dbReference type="ARBA" id="ARBA00023002"/>
    </source>
</evidence>
<dbReference type="NCBIfam" id="NF007638">
    <property type="entry name" value="PRK10304.1"/>
    <property type="match status" value="1"/>
</dbReference>
<keyword evidence="5 6" id="KW-0408">Iron</keyword>
<accession>C8N849</accession>
<dbReference type="Pfam" id="PF00210">
    <property type="entry name" value="Ferritin"/>
    <property type="match status" value="1"/>
</dbReference>
<comment type="subcellular location">
    <subcellularLocation>
        <location evidence="7">Cytoplasm</location>
    </subcellularLocation>
</comment>
<gene>
    <name evidence="9" type="primary">ftnB</name>
    <name evidence="9" type="ORF">HMPREF0198_0676</name>
</gene>
<name>C8N849_CARH6</name>
<dbReference type="GO" id="GO:0006826">
    <property type="term" value="P:iron ion transport"/>
    <property type="evidence" value="ECO:0007669"/>
    <property type="project" value="InterPro"/>
</dbReference>
<dbReference type="EMBL" id="ACKY01000030">
    <property type="protein sequence ID" value="EEV89226.1"/>
    <property type="molecule type" value="Genomic_DNA"/>
</dbReference>
<evidence type="ECO:0000256" key="5">
    <source>
        <dbReference type="ARBA" id="ARBA00023004"/>
    </source>
</evidence>
<keyword evidence="3 6" id="KW-0479">Metal-binding</keyword>
<keyword evidence="4 9" id="KW-0560">Oxidoreductase</keyword>
<proteinExistence type="inferred from homology"/>
<dbReference type="PROSITE" id="PS50905">
    <property type="entry name" value="FERRITIN_LIKE"/>
    <property type="match status" value="1"/>
</dbReference>